<reference evidence="2 3" key="1">
    <citation type="journal article" date="2006" name="Proc. Natl. Acad. Sci. U.S.A.">
        <title>Evolution of sensory complexity recorded in a myxobacterial genome.</title>
        <authorList>
            <person name="Goldman B.S."/>
            <person name="Nierman W.C."/>
            <person name="Kaiser D."/>
            <person name="Slater S.C."/>
            <person name="Durkin A.S."/>
            <person name="Eisen J.A."/>
            <person name="Ronning C.M."/>
            <person name="Barbazuk W.B."/>
            <person name="Blanchard M."/>
            <person name="Field C."/>
            <person name="Halling C."/>
            <person name="Hinkle G."/>
            <person name="Iartchuk O."/>
            <person name="Kim H.S."/>
            <person name="Mackenzie C."/>
            <person name="Madupu R."/>
            <person name="Miller N."/>
            <person name="Shvartsbeyn A."/>
            <person name="Sullivan S.A."/>
            <person name="Vaudin M."/>
            <person name="Wiegand R."/>
            <person name="Kaplan H.B."/>
        </authorList>
    </citation>
    <scope>NUCLEOTIDE SEQUENCE [LARGE SCALE GENOMIC DNA]</scope>
    <source>
        <strain evidence="3">DK1622</strain>
    </source>
</reference>
<dbReference type="STRING" id="246197.MXAN_3035"/>
<accession>Q1D7X9</accession>
<dbReference type="AlphaFoldDB" id="Q1D7X9"/>
<gene>
    <name evidence="2" type="ordered locus">MXAN_3035</name>
</gene>
<evidence type="ECO:0000313" key="2">
    <source>
        <dbReference type="EMBL" id="ABF86186.1"/>
    </source>
</evidence>
<protein>
    <submittedName>
        <fullName evidence="2">Uncharacterized protein</fullName>
    </submittedName>
</protein>
<sequence length="80" mass="8597">MHRELRLTRCCPSQVQTLTLSEPARFASVVPGSDQVCVSAAPTSETQGTDAGRPKPAQCQPVRVSLAPSEQRMMATMLTP</sequence>
<dbReference type="Proteomes" id="UP000002402">
    <property type="component" value="Chromosome"/>
</dbReference>
<keyword evidence="3" id="KW-1185">Reference proteome</keyword>
<dbReference type="KEGG" id="mxa:MXAN_3035"/>
<dbReference type="EMBL" id="CP000113">
    <property type="protein sequence ID" value="ABF86186.1"/>
    <property type="molecule type" value="Genomic_DNA"/>
</dbReference>
<evidence type="ECO:0000313" key="3">
    <source>
        <dbReference type="Proteomes" id="UP000002402"/>
    </source>
</evidence>
<feature type="region of interest" description="Disordered" evidence="1">
    <location>
        <begin position="41"/>
        <end position="60"/>
    </location>
</feature>
<proteinExistence type="predicted"/>
<dbReference type="EnsemblBacteria" id="ABF86186">
    <property type="protein sequence ID" value="ABF86186"/>
    <property type="gene ID" value="MXAN_3035"/>
</dbReference>
<organism evidence="2 3">
    <name type="scientific">Myxococcus xanthus (strain DK1622)</name>
    <dbReference type="NCBI Taxonomy" id="246197"/>
    <lineage>
        <taxon>Bacteria</taxon>
        <taxon>Pseudomonadati</taxon>
        <taxon>Myxococcota</taxon>
        <taxon>Myxococcia</taxon>
        <taxon>Myxococcales</taxon>
        <taxon>Cystobacterineae</taxon>
        <taxon>Myxococcaceae</taxon>
        <taxon>Myxococcus</taxon>
    </lineage>
</organism>
<name>Q1D7X9_MYXXD</name>
<dbReference type="HOGENOM" id="CLU_2586032_0_0_7"/>
<evidence type="ECO:0000256" key="1">
    <source>
        <dbReference type="SAM" id="MobiDB-lite"/>
    </source>
</evidence>